<protein>
    <submittedName>
        <fullName evidence="11">QacE family quaternary ammonium compound efflux SMR transporter</fullName>
    </submittedName>
</protein>
<dbReference type="RefSeq" id="WP_114421286.1">
    <property type="nucleotide sequence ID" value="NZ_CP170494.1"/>
</dbReference>
<accession>A0A3A1YXG1</accession>
<feature type="transmembrane region" description="Helical" evidence="9">
    <location>
        <begin position="87"/>
        <end position="106"/>
    </location>
</feature>
<dbReference type="InterPro" id="IPR045324">
    <property type="entry name" value="Small_multidrug_res"/>
</dbReference>
<keyword evidence="5 9" id="KW-1133">Transmembrane helix</keyword>
<evidence type="ECO:0000256" key="1">
    <source>
        <dbReference type="ARBA" id="ARBA00004651"/>
    </source>
</evidence>
<dbReference type="PANTHER" id="PTHR30561">
    <property type="entry name" value="SMR FAMILY PROTON-DEPENDENT DRUG EFFLUX TRANSPORTER SUGE"/>
    <property type="match status" value="1"/>
</dbReference>
<evidence type="ECO:0000256" key="8">
    <source>
        <dbReference type="RuleBase" id="RU003942"/>
    </source>
</evidence>
<comment type="similarity">
    <text evidence="7 8">Belongs to the drug/metabolite transporter (DMT) superfamily. Small multidrug resistance (SMR) (TC 2.A.7.1) family.</text>
</comment>
<dbReference type="Proteomes" id="UP000266483">
    <property type="component" value="Unassembled WGS sequence"/>
</dbReference>
<gene>
    <name evidence="10" type="ORF">CJO09_04565</name>
    <name evidence="11" type="ORF">CJP73_01805</name>
</gene>
<dbReference type="EMBL" id="NQOU01000001">
    <property type="protein sequence ID" value="RII84486.1"/>
    <property type="molecule type" value="Genomic_DNA"/>
</dbReference>
<dbReference type="EMBL" id="NQYH01000001">
    <property type="protein sequence ID" value="RIY42201.1"/>
    <property type="molecule type" value="Genomic_DNA"/>
</dbReference>
<evidence type="ECO:0000256" key="7">
    <source>
        <dbReference type="ARBA" id="ARBA00038032"/>
    </source>
</evidence>
<dbReference type="GO" id="GO:0015220">
    <property type="term" value="F:choline transmembrane transporter activity"/>
    <property type="evidence" value="ECO:0007669"/>
    <property type="project" value="TreeGrafter"/>
</dbReference>
<keyword evidence="3" id="KW-1003">Cell membrane</keyword>
<dbReference type="PANTHER" id="PTHR30561:SF1">
    <property type="entry name" value="MULTIDRUG TRANSPORTER EMRE"/>
    <property type="match status" value="1"/>
</dbReference>
<dbReference type="FunFam" id="1.10.3730.20:FF:000001">
    <property type="entry name" value="Quaternary ammonium compound resistance transporter SugE"/>
    <property type="match status" value="1"/>
</dbReference>
<reference evidence="12 13" key="1">
    <citation type="submission" date="2017-08" db="EMBL/GenBank/DDBJ databases">
        <title>Pusillimonas indicus sp. nov., a member of the family Alcaligenaceae isolated from surface seawater.</title>
        <authorList>
            <person name="Li J."/>
        </authorList>
    </citation>
    <scope>NUCLEOTIDE SEQUENCE [LARGE SCALE GENOMIC DNA]</scope>
    <source>
        <strain evidence="10 13">17-4A</strain>
        <strain evidence="11 12">L52-1-41</strain>
    </source>
</reference>
<evidence type="ECO:0000256" key="6">
    <source>
        <dbReference type="ARBA" id="ARBA00023136"/>
    </source>
</evidence>
<dbReference type="OrthoDB" id="9808638at2"/>
<evidence type="ECO:0000256" key="3">
    <source>
        <dbReference type="ARBA" id="ARBA00022475"/>
    </source>
</evidence>
<comment type="caution">
    <text evidence="11">The sequence shown here is derived from an EMBL/GenBank/DDBJ whole genome shotgun (WGS) entry which is preliminary data.</text>
</comment>
<dbReference type="SUPFAM" id="SSF103481">
    <property type="entry name" value="Multidrug resistance efflux transporter EmrE"/>
    <property type="match status" value="1"/>
</dbReference>
<dbReference type="Gene3D" id="1.10.3730.20">
    <property type="match status" value="1"/>
</dbReference>
<evidence type="ECO:0000256" key="9">
    <source>
        <dbReference type="SAM" id="Phobius"/>
    </source>
</evidence>
<keyword evidence="13" id="KW-1185">Reference proteome</keyword>
<evidence type="ECO:0000313" key="13">
    <source>
        <dbReference type="Proteomes" id="UP000266483"/>
    </source>
</evidence>
<evidence type="ECO:0000256" key="4">
    <source>
        <dbReference type="ARBA" id="ARBA00022692"/>
    </source>
</evidence>
<keyword evidence="2" id="KW-0813">Transport</keyword>
<dbReference type="GO" id="GO:0015199">
    <property type="term" value="F:amino-acid betaine transmembrane transporter activity"/>
    <property type="evidence" value="ECO:0007669"/>
    <property type="project" value="TreeGrafter"/>
</dbReference>
<dbReference type="InterPro" id="IPR037185">
    <property type="entry name" value="EmrE-like"/>
</dbReference>
<feature type="transmembrane region" description="Helical" evidence="9">
    <location>
        <begin position="32"/>
        <end position="53"/>
    </location>
</feature>
<dbReference type="GO" id="GO:0031460">
    <property type="term" value="P:glycine betaine transport"/>
    <property type="evidence" value="ECO:0007669"/>
    <property type="project" value="TreeGrafter"/>
</dbReference>
<dbReference type="GO" id="GO:0005886">
    <property type="term" value="C:plasma membrane"/>
    <property type="evidence" value="ECO:0007669"/>
    <property type="project" value="UniProtKB-SubCell"/>
</dbReference>
<dbReference type="InterPro" id="IPR000390">
    <property type="entry name" value="Small_drug/metabolite_transptr"/>
</dbReference>
<organism evidence="11 12">
    <name type="scientific">Neopusillimonas maritima</name>
    <dbReference type="NCBI Taxonomy" id="2026239"/>
    <lineage>
        <taxon>Bacteria</taxon>
        <taxon>Pseudomonadati</taxon>
        <taxon>Pseudomonadota</taxon>
        <taxon>Betaproteobacteria</taxon>
        <taxon>Burkholderiales</taxon>
        <taxon>Alcaligenaceae</taxon>
        <taxon>Neopusillimonas</taxon>
    </lineage>
</organism>
<keyword evidence="6 9" id="KW-0472">Membrane</keyword>
<keyword evidence="4 8" id="KW-0812">Transmembrane</keyword>
<proteinExistence type="inferred from homology"/>
<dbReference type="GO" id="GO:0015297">
    <property type="term" value="F:antiporter activity"/>
    <property type="evidence" value="ECO:0007669"/>
    <property type="project" value="TreeGrafter"/>
</dbReference>
<evidence type="ECO:0000256" key="2">
    <source>
        <dbReference type="ARBA" id="ARBA00022448"/>
    </source>
</evidence>
<evidence type="ECO:0000313" key="11">
    <source>
        <dbReference type="EMBL" id="RIY42201.1"/>
    </source>
</evidence>
<dbReference type="Proteomes" id="UP000266206">
    <property type="component" value="Unassembled WGS sequence"/>
</dbReference>
<dbReference type="AlphaFoldDB" id="A0A3A1YXG1"/>
<feature type="transmembrane region" description="Helical" evidence="9">
    <location>
        <begin position="60"/>
        <end position="81"/>
    </location>
</feature>
<name>A0A3A1YXG1_9BURK</name>
<dbReference type="Pfam" id="PF00893">
    <property type="entry name" value="Multi_Drug_Res"/>
    <property type="match status" value="1"/>
</dbReference>
<evidence type="ECO:0000313" key="10">
    <source>
        <dbReference type="EMBL" id="RII84486.1"/>
    </source>
</evidence>
<dbReference type="GO" id="GO:1990961">
    <property type="term" value="P:xenobiotic detoxification by transmembrane export across the plasma membrane"/>
    <property type="evidence" value="ECO:0007669"/>
    <property type="project" value="UniProtKB-ARBA"/>
</dbReference>
<sequence length="111" mass="11945">MGGWGYVYLGVAIVAEVVGTSALKASDQFTRLWPSVLTVLGYGIAFYFLSLTLKTIPTGIAYAIWSGIGIVLISLVGWWYFRQTLDWPAILGMGLIVAGVIVINVFSKAVA</sequence>
<evidence type="ECO:0000256" key="5">
    <source>
        <dbReference type="ARBA" id="ARBA00022989"/>
    </source>
</evidence>
<evidence type="ECO:0000313" key="12">
    <source>
        <dbReference type="Proteomes" id="UP000266206"/>
    </source>
</evidence>
<comment type="subcellular location">
    <subcellularLocation>
        <location evidence="1 8">Cell membrane</location>
        <topology evidence="1 8">Multi-pass membrane protein</topology>
    </subcellularLocation>
</comment>